<gene>
    <name evidence="2" type="ORF">SAMN06265376_101588</name>
</gene>
<feature type="transmembrane region" description="Helical" evidence="1">
    <location>
        <begin position="140"/>
        <end position="169"/>
    </location>
</feature>
<feature type="transmembrane region" description="Helical" evidence="1">
    <location>
        <begin position="181"/>
        <end position="202"/>
    </location>
</feature>
<organism evidence="2 3">
    <name type="scientific">Dokdonia pacifica</name>
    <dbReference type="NCBI Taxonomy" id="1627892"/>
    <lineage>
        <taxon>Bacteria</taxon>
        <taxon>Pseudomonadati</taxon>
        <taxon>Bacteroidota</taxon>
        <taxon>Flavobacteriia</taxon>
        <taxon>Flavobacteriales</taxon>
        <taxon>Flavobacteriaceae</taxon>
        <taxon>Dokdonia</taxon>
    </lineage>
</organism>
<evidence type="ECO:0000313" key="2">
    <source>
        <dbReference type="EMBL" id="SNR40212.1"/>
    </source>
</evidence>
<keyword evidence="1" id="KW-1133">Transmembrane helix</keyword>
<dbReference type="AlphaFoldDB" id="A0A238W0Y3"/>
<keyword evidence="1" id="KW-0472">Membrane</keyword>
<sequence>MHSKHEDSKFKKWLDILQQESWQLELIISGVAILGLFQAFEPIIKITNSVAAKTIGNSALSAISGIGFAAIIICLLSLTICLIIHVILRGLWIGAVGLRYFSGDIDYEVLNYTDKFKNYLQKRIGSFDKYIAKLEDYCSLIFALSFLLVFFFLSFFITIGFFAAVVGIIDYVFGASAVGEVIGSIIVVFMIIAILMTAVDFFTQGFLKKKKWLALIYFPIYRLMSRVTFSFLYRPLLYNLLDNKLGKRILAILIPVFIGGLLLFSVNIRESNFHINRWNDTAEYARILNYDDEIADRESSYVNSAAIPSKIVKESALPVFIKHRIAIEDVIYKIDSTLVPEKDKRGYELGGINLQFNLEDDSIAYPKFKKYISLLEEVITIKLDDSIVPASYIMSHNLKNQRGYETVIDLKDVTRGMHTLHITRKTLRRDSIVTRDVARIPFWYYPD</sequence>
<dbReference type="EMBL" id="FZNY01000001">
    <property type="protein sequence ID" value="SNR40212.1"/>
    <property type="molecule type" value="Genomic_DNA"/>
</dbReference>
<proteinExistence type="predicted"/>
<evidence type="ECO:0000256" key="1">
    <source>
        <dbReference type="SAM" id="Phobius"/>
    </source>
</evidence>
<protein>
    <submittedName>
        <fullName evidence="2">Uncharacterized protein</fullName>
    </submittedName>
</protein>
<feature type="transmembrane region" description="Helical" evidence="1">
    <location>
        <begin position="214"/>
        <end position="233"/>
    </location>
</feature>
<dbReference type="OrthoDB" id="1491387at2"/>
<name>A0A238W0Y3_9FLAO</name>
<keyword evidence="3" id="KW-1185">Reference proteome</keyword>
<keyword evidence="1" id="KW-0812">Transmembrane</keyword>
<reference evidence="2 3" key="1">
    <citation type="submission" date="2017-06" db="EMBL/GenBank/DDBJ databases">
        <authorList>
            <person name="Kim H.J."/>
            <person name="Triplett B.A."/>
        </authorList>
    </citation>
    <scope>NUCLEOTIDE SEQUENCE [LARGE SCALE GENOMIC DNA]</scope>
    <source>
        <strain evidence="2 3">DSM 25597</strain>
    </source>
</reference>
<dbReference type="Proteomes" id="UP000198379">
    <property type="component" value="Unassembled WGS sequence"/>
</dbReference>
<accession>A0A238W0Y3</accession>
<evidence type="ECO:0000313" key="3">
    <source>
        <dbReference type="Proteomes" id="UP000198379"/>
    </source>
</evidence>
<feature type="transmembrane region" description="Helical" evidence="1">
    <location>
        <begin position="60"/>
        <end position="88"/>
    </location>
</feature>
<feature type="transmembrane region" description="Helical" evidence="1">
    <location>
        <begin position="245"/>
        <end position="268"/>
    </location>
</feature>
<feature type="transmembrane region" description="Helical" evidence="1">
    <location>
        <begin position="21"/>
        <end position="40"/>
    </location>
</feature>
<dbReference type="RefSeq" id="WP_089369919.1">
    <property type="nucleotide sequence ID" value="NZ_BMEP01000002.1"/>
</dbReference>